<dbReference type="AlphaFoldDB" id="A0A9X3J0G0"/>
<evidence type="ECO:0000313" key="3">
    <source>
        <dbReference type="Proteomes" id="UP001150924"/>
    </source>
</evidence>
<dbReference type="EMBL" id="JAPNKE010000002">
    <property type="protein sequence ID" value="MCY1009629.1"/>
    <property type="molecule type" value="Genomic_DNA"/>
</dbReference>
<dbReference type="RefSeq" id="WP_267772293.1">
    <property type="nucleotide sequence ID" value="NZ_JAPNKE010000002.1"/>
</dbReference>
<keyword evidence="3" id="KW-1185">Reference proteome</keyword>
<evidence type="ECO:0000256" key="1">
    <source>
        <dbReference type="SAM" id="MobiDB-lite"/>
    </source>
</evidence>
<comment type="caution">
    <text evidence="2">The sequence shown here is derived from an EMBL/GenBank/DDBJ whole genome shotgun (WGS) entry which is preliminary data.</text>
</comment>
<dbReference type="Proteomes" id="UP001150924">
    <property type="component" value="Unassembled WGS sequence"/>
</dbReference>
<gene>
    <name evidence="2" type="ORF">OV079_29500</name>
</gene>
<proteinExistence type="predicted"/>
<evidence type="ECO:0000313" key="2">
    <source>
        <dbReference type="EMBL" id="MCY1009629.1"/>
    </source>
</evidence>
<accession>A0A9X3J0G0</accession>
<protein>
    <submittedName>
        <fullName evidence="2">Uncharacterized protein</fullName>
    </submittedName>
</protein>
<organism evidence="2 3">
    <name type="scientific">Nannocystis pusilla</name>
    <dbReference type="NCBI Taxonomy" id="889268"/>
    <lineage>
        <taxon>Bacteria</taxon>
        <taxon>Pseudomonadati</taxon>
        <taxon>Myxococcota</taxon>
        <taxon>Polyangia</taxon>
        <taxon>Nannocystales</taxon>
        <taxon>Nannocystaceae</taxon>
        <taxon>Nannocystis</taxon>
    </lineage>
</organism>
<sequence length="119" mass="12405">MKLRLSDGAELCGHAALEGAQRLLLAERHRGAAPRQASNARRAVAALERDALLLSVAGLPWREALDRLAAQGVVVTRDGLRSGLRAARRRCMGLAAHGSKGSGRVASSEDDGCASASLP</sequence>
<feature type="region of interest" description="Disordered" evidence="1">
    <location>
        <begin position="96"/>
        <end position="119"/>
    </location>
</feature>
<reference evidence="2" key="1">
    <citation type="submission" date="2022-11" db="EMBL/GenBank/DDBJ databases">
        <title>Minimal conservation of predation-associated metabolite biosynthetic gene clusters underscores biosynthetic potential of Myxococcota including descriptions for ten novel species: Archangium lansinium sp. nov., Myxococcus landrumus sp. nov., Nannocystis bai.</title>
        <authorList>
            <person name="Ahearne A."/>
            <person name="Stevens C."/>
            <person name="Phillips K."/>
        </authorList>
    </citation>
    <scope>NUCLEOTIDE SEQUENCE</scope>
    <source>
        <strain evidence="2">Na p29</strain>
    </source>
</reference>
<name>A0A9X3J0G0_9BACT</name>